<feature type="domain" description="Transglycosylase SLT" evidence="2">
    <location>
        <begin position="87"/>
        <end position="194"/>
    </location>
</feature>
<dbReference type="PANTHER" id="PTHR37423">
    <property type="entry name" value="SOLUBLE LYTIC MUREIN TRANSGLYCOSYLASE-RELATED"/>
    <property type="match status" value="1"/>
</dbReference>
<organism evidence="3 4">
    <name type="scientific">Virgibacillus salarius</name>
    <dbReference type="NCBI Taxonomy" id="447199"/>
    <lineage>
        <taxon>Bacteria</taxon>
        <taxon>Bacillati</taxon>
        <taxon>Bacillota</taxon>
        <taxon>Bacilli</taxon>
        <taxon>Bacillales</taxon>
        <taxon>Bacillaceae</taxon>
        <taxon>Virgibacillus</taxon>
    </lineage>
</organism>
<protein>
    <submittedName>
        <fullName evidence="3">Lytic transglycosylase domain-containing protein</fullName>
    </submittedName>
</protein>
<reference evidence="3" key="1">
    <citation type="submission" date="2021-04" db="EMBL/GenBank/DDBJ databases">
        <title>Isolation and polyphasic classification of algal microorganism.</title>
        <authorList>
            <person name="Wang S."/>
        </authorList>
    </citation>
    <scope>NUCLEOTIDE SEQUENCE</scope>
    <source>
        <strain evidence="3">720a</strain>
    </source>
</reference>
<dbReference type="CDD" id="cd00254">
    <property type="entry name" value="LT-like"/>
    <property type="match status" value="1"/>
</dbReference>
<dbReference type="PANTHER" id="PTHR37423:SF2">
    <property type="entry name" value="MEMBRANE-BOUND LYTIC MUREIN TRANSGLYCOSYLASE C"/>
    <property type="match status" value="1"/>
</dbReference>
<dbReference type="Gene3D" id="1.10.530.10">
    <property type="match status" value="1"/>
</dbReference>
<dbReference type="SUPFAM" id="SSF53955">
    <property type="entry name" value="Lysozyme-like"/>
    <property type="match status" value="1"/>
</dbReference>
<evidence type="ECO:0000256" key="1">
    <source>
        <dbReference type="ARBA" id="ARBA00007734"/>
    </source>
</evidence>
<accession>A0A941E358</accession>
<sequence length="205" mass="22318">MEIRELQQMMQYQAMSILTSNSNAISNHSPMIDLAFKQMLQNQLDQVSQLQAGTDLRQKSNTNKNTATSAVTTNTSLIPTNTSIDHLIEKAAGTYNLDKKLIYSVIKNESNFNPSARSSAGAQGLMQLMPATAKGLGVTNPFDAEQNINGGAKYLSQMLGRYNGNVELALAAYNAGPGNVDKYQGIPPFTETRNYVNKVMGTYLA</sequence>
<dbReference type="EMBL" id="JAGSOT010000080">
    <property type="protein sequence ID" value="MBR7797993.1"/>
    <property type="molecule type" value="Genomic_DNA"/>
</dbReference>
<gene>
    <name evidence="3" type="ORF">KCX74_18365</name>
</gene>
<dbReference type="InterPro" id="IPR023346">
    <property type="entry name" value="Lysozyme-like_dom_sf"/>
</dbReference>
<dbReference type="Proteomes" id="UP000675284">
    <property type="component" value="Unassembled WGS sequence"/>
</dbReference>
<proteinExistence type="inferred from homology"/>
<dbReference type="InterPro" id="IPR008258">
    <property type="entry name" value="Transglycosylase_SLT_dom_1"/>
</dbReference>
<dbReference type="Pfam" id="PF01464">
    <property type="entry name" value="SLT"/>
    <property type="match status" value="1"/>
</dbReference>
<keyword evidence="4" id="KW-1185">Reference proteome</keyword>
<dbReference type="GO" id="GO:0016020">
    <property type="term" value="C:membrane"/>
    <property type="evidence" value="ECO:0007669"/>
    <property type="project" value="InterPro"/>
</dbReference>
<dbReference type="GO" id="GO:0008933">
    <property type="term" value="F:peptidoglycan lytic transglycosylase activity"/>
    <property type="evidence" value="ECO:0007669"/>
    <property type="project" value="InterPro"/>
</dbReference>
<name>A0A941E358_9BACI</name>
<evidence type="ECO:0000313" key="3">
    <source>
        <dbReference type="EMBL" id="MBR7797993.1"/>
    </source>
</evidence>
<dbReference type="GO" id="GO:0000270">
    <property type="term" value="P:peptidoglycan metabolic process"/>
    <property type="evidence" value="ECO:0007669"/>
    <property type="project" value="InterPro"/>
</dbReference>
<dbReference type="RefSeq" id="WP_166530919.1">
    <property type="nucleotide sequence ID" value="NZ_JAGSOT010000080.1"/>
</dbReference>
<dbReference type="InterPro" id="IPR000189">
    <property type="entry name" value="Transglyc_AS"/>
</dbReference>
<evidence type="ECO:0000259" key="2">
    <source>
        <dbReference type="Pfam" id="PF01464"/>
    </source>
</evidence>
<dbReference type="AlphaFoldDB" id="A0A941E358"/>
<evidence type="ECO:0000313" key="4">
    <source>
        <dbReference type="Proteomes" id="UP000675284"/>
    </source>
</evidence>
<comment type="similarity">
    <text evidence="1">Belongs to the transglycosylase Slt family.</text>
</comment>
<comment type="caution">
    <text evidence="3">The sequence shown here is derived from an EMBL/GenBank/DDBJ whole genome shotgun (WGS) entry which is preliminary data.</text>
</comment>
<dbReference type="PROSITE" id="PS00922">
    <property type="entry name" value="TRANSGLYCOSYLASE"/>
    <property type="match status" value="1"/>
</dbReference>